<keyword evidence="3" id="KW-0004">4Fe-4S</keyword>
<dbReference type="AlphaFoldDB" id="G2MUW3"/>
<dbReference type="InterPro" id="IPR036021">
    <property type="entry name" value="Tungsten_al_ferr_oxy-like_C"/>
</dbReference>
<sequence>MYAYMNKILYIDLTQKKYYFKELQQEIVELFIGGKGLGLKLLYDELPPKLDPFNEKNLLIFVSGPLTGTLAPSMRGCVISKSPLNNMFDDSYFGGHFIQEVKYAGYDAIVISGKSETPVFILIEDDNVKILEADYLWGLDTYETYDVLKGKLGKDVKIACIGPAGENLVKYALIDCDPHRQAGRGGLGAVMGSKKLKAIAVRGSKGIKIKEPKLFFEEVKKAHEFLKESTKPLAKYSTLINIPFSNEMGFFPVRNYSSGSFEKRSSINYDQHDKRVWLRDSACAACPIHCSKLGVIRRGAYKGSLCDNVEYETAGLLGGNIGISNVEDLNYLNLLCDKLGLDTISAGGVVGFTIEAYKNGLISKEDLGTDIDFGNTKAVAFLLNQIAYRKGIGNILAEGVLKASSIIGGGAEKLAVTIQGYEVPAWGPRGSEGMGLAYLTGDRGGCHQRAFPIAYEVEGVWQGQPVEDGKSINLKPEIVIWEQNLLAALYSLTICEIARGGITVNQYLDMFKYATGRDIDQDEFFRIGERIWNLARLFNIREGWKQNYSAMPSRFKEPLPDGKMKGHYFEENKLSQMMLRYNQLRGWDENGIPTNEKLKELRLI</sequence>
<evidence type="ECO:0000313" key="11">
    <source>
        <dbReference type="Proteomes" id="UP000008276"/>
    </source>
</evidence>
<dbReference type="SUPFAM" id="SSF56228">
    <property type="entry name" value="Aldehyde ferredoxin oxidoreductase, N-terminal domain"/>
    <property type="match status" value="1"/>
</dbReference>
<dbReference type="InterPro" id="IPR036503">
    <property type="entry name" value="Ald_Fedxn_OxRdtase_N_sf"/>
</dbReference>
<comment type="similarity">
    <text evidence="2">Belongs to the AOR/FOR family.</text>
</comment>
<dbReference type="GO" id="GO:0009055">
    <property type="term" value="F:electron transfer activity"/>
    <property type="evidence" value="ECO:0007669"/>
    <property type="project" value="InterPro"/>
</dbReference>
<evidence type="ECO:0000256" key="7">
    <source>
        <dbReference type="ARBA" id="ARBA00023014"/>
    </source>
</evidence>
<dbReference type="eggNOG" id="COG2414">
    <property type="taxonomic scope" value="Bacteria"/>
</dbReference>
<keyword evidence="6" id="KW-0408">Iron</keyword>
<evidence type="ECO:0000313" key="10">
    <source>
        <dbReference type="EMBL" id="AEM77864.1"/>
    </source>
</evidence>
<comment type="cofactor">
    <cofactor evidence="1">
        <name>[4Fe-4S] cluster</name>
        <dbReference type="ChEBI" id="CHEBI:49883"/>
    </cofactor>
</comment>
<protein>
    <submittedName>
        <fullName evidence="10">Aldehyde ferredoxin oxidoreductase</fullName>
    </submittedName>
</protein>
<reference evidence="10 11" key="1">
    <citation type="submission" date="2011-08" db="EMBL/GenBank/DDBJ databases">
        <title>Complete sequence of Thermoanaerobacter wiegelii Rt8.B1.</title>
        <authorList>
            <consortium name="US DOE Joint Genome Institute"/>
            <person name="Lucas S."/>
            <person name="Han J."/>
            <person name="Lapidus A."/>
            <person name="Cheng J.-F."/>
            <person name="Goodwin L."/>
            <person name="Pitluck S."/>
            <person name="Peters L."/>
            <person name="Mikhailova N."/>
            <person name="Zeytun A."/>
            <person name="Daligault H."/>
            <person name="Detter J.C."/>
            <person name="Han C."/>
            <person name="Tapia R."/>
            <person name="Land M."/>
            <person name="Hauser L."/>
            <person name="Kyrpides N."/>
            <person name="Ivanova N."/>
            <person name="Pagani I."/>
            <person name="Hemme C."/>
            <person name="Woyke T."/>
        </authorList>
    </citation>
    <scope>NUCLEOTIDE SEQUENCE [LARGE SCALE GENOMIC DNA]</scope>
    <source>
        <strain evidence="10 11">Rt8.B1</strain>
    </source>
</reference>
<dbReference type="Pfam" id="PF01314">
    <property type="entry name" value="AFOR_C"/>
    <property type="match status" value="1"/>
</dbReference>
<dbReference type="SUPFAM" id="SSF48310">
    <property type="entry name" value="Aldehyde ferredoxin oxidoreductase, C-terminal domains"/>
    <property type="match status" value="1"/>
</dbReference>
<keyword evidence="7" id="KW-0411">Iron-sulfur</keyword>
<dbReference type="InterPro" id="IPR013985">
    <property type="entry name" value="Ald_Fedxn_OxRdtase_dom3"/>
</dbReference>
<dbReference type="PANTHER" id="PTHR30038">
    <property type="entry name" value="ALDEHYDE FERREDOXIN OXIDOREDUCTASE"/>
    <property type="match status" value="1"/>
</dbReference>
<proteinExistence type="inferred from homology"/>
<evidence type="ECO:0000256" key="3">
    <source>
        <dbReference type="ARBA" id="ARBA00022485"/>
    </source>
</evidence>
<dbReference type="Gene3D" id="1.10.569.10">
    <property type="entry name" value="Aldehyde Ferredoxin Oxidoreductase Protein, subunit A, domain 2"/>
    <property type="match status" value="1"/>
</dbReference>
<dbReference type="EMBL" id="CP002991">
    <property type="protein sequence ID" value="AEM77864.1"/>
    <property type="molecule type" value="Genomic_DNA"/>
</dbReference>
<gene>
    <name evidence="10" type="ORF">Thewi_0375</name>
</gene>
<keyword evidence="5" id="KW-0560">Oxidoreductase</keyword>
<comment type="cofactor">
    <cofactor evidence="8">
        <name>tungstopterin</name>
        <dbReference type="ChEBI" id="CHEBI:30402"/>
    </cofactor>
</comment>
<keyword evidence="4" id="KW-0479">Metal-binding</keyword>
<evidence type="ECO:0000256" key="1">
    <source>
        <dbReference type="ARBA" id="ARBA00001966"/>
    </source>
</evidence>
<dbReference type="PANTHER" id="PTHR30038:SF0">
    <property type="entry name" value="TUNGSTEN-CONTAINING ALDEHYDE FERREDOXIN OXIDOREDUCTASE"/>
    <property type="match status" value="1"/>
</dbReference>
<dbReference type="InterPro" id="IPR013984">
    <property type="entry name" value="Ald_Fedxn_OxRdtase_dom2"/>
</dbReference>
<keyword evidence="11" id="KW-1185">Reference proteome</keyword>
<name>G2MUW3_9THEO</name>
<dbReference type="Gene3D" id="3.60.9.10">
    <property type="entry name" value="Aldehyde ferredoxin oxidoreductase, N-terminal domain"/>
    <property type="match status" value="1"/>
</dbReference>
<feature type="domain" description="Aldehyde ferredoxin oxidoreductase N-terminal" evidence="9">
    <location>
        <begin position="4"/>
        <end position="205"/>
    </location>
</feature>
<dbReference type="KEGG" id="twi:Thewi_0375"/>
<dbReference type="STRING" id="697303.Thewi_0375"/>
<dbReference type="HOGENOM" id="CLU_020364_1_0_9"/>
<dbReference type="InterPro" id="IPR013983">
    <property type="entry name" value="Ald_Fedxn_OxRdtase_N"/>
</dbReference>
<evidence type="ECO:0000259" key="9">
    <source>
        <dbReference type="SMART" id="SM00790"/>
    </source>
</evidence>
<evidence type="ECO:0000256" key="4">
    <source>
        <dbReference type="ARBA" id="ARBA00022723"/>
    </source>
</evidence>
<dbReference type="RefSeq" id="WP_014062224.1">
    <property type="nucleotide sequence ID" value="NC_015958.1"/>
</dbReference>
<organism evidence="10 11">
    <name type="scientific">Thermoanaerobacter wiegelii Rt8.B1</name>
    <dbReference type="NCBI Taxonomy" id="697303"/>
    <lineage>
        <taxon>Bacteria</taxon>
        <taxon>Bacillati</taxon>
        <taxon>Bacillota</taxon>
        <taxon>Clostridia</taxon>
        <taxon>Thermoanaerobacterales</taxon>
        <taxon>Thermoanaerobacteraceae</taxon>
        <taxon>Thermoanaerobacter</taxon>
    </lineage>
</organism>
<dbReference type="InterPro" id="IPR051919">
    <property type="entry name" value="W-dependent_AOR"/>
</dbReference>
<evidence type="ECO:0000256" key="8">
    <source>
        <dbReference type="ARBA" id="ARBA00049934"/>
    </source>
</evidence>
<dbReference type="SMART" id="SM00790">
    <property type="entry name" value="AFOR_N"/>
    <property type="match status" value="1"/>
</dbReference>
<dbReference type="GO" id="GO:0046872">
    <property type="term" value="F:metal ion binding"/>
    <property type="evidence" value="ECO:0007669"/>
    <property type="project" value="UniProtKB-KW"/>
</dbReference>
<dbReference type="GO" id="GO:0016625">
    <property type="term" value="F:oxidoreductase activity, acting on the aldehyde or oxo group of donors, iron-sulfur protein as acceptor"/>
    <property type="evidence" value="ECO:0007669"/>
    <property type="project" value="InterPro"/>
</dbReference>
<dbReference type="Pfam" id="PF02730">
    <property type="entry name" value="AFOR_N"/>
    <property type="match status" value="1"/>
</dbReference>
<dbReference type="Gene3D" id="1.10.599.10">
    <property type="entry name" value="Aldehyde Ferredoxin Oxidoreductase Protein, subunit A, domain 3"/>
    <property type="match status" value="1"/>
</dbReference>
<evidence type="ECO:0000256" key="6">
    <source>
        <dbReference type="ARBA" id="ARBA00023004"/>
    </source>
</evidence>
<dbReference type="GO" id="GO:0051539">
    <property type="term" value="F:4 iron, 4 sulfur cluster binding"/>
    <property type="evidence" value="ECO:0007669"/>
    <property type="project" value="UniProtKB-KW"/>
</dbReference>
<dbReference type="Proteomes" id="UP000008276">
    <property type="component" value="Chromosome"/>
</dbReference>
<dbReference type="InterPro" id="IPR001203">
    <property type="entry name" value="OxRdtase_Ald_Fedxn_C"/>
</dbReference>
<evidence type="ECO:0000256" key="5">
    <source>
        <dbReference type="ARBA" id="ARBA00023002"/>
    </source>
</evidence>
<accession>G2MUW3</accession>
<evidence type="ECO:0000256" key="2">
    <source>
        <dbReference type="ARBA" id="ARBA00011032"/>
    </source>
</evidence>